<dbReference type="RefSeq" id="WP_138650687.1">
    <property type="nucleotide sequence ID" value="NZ_VCKW01000512.1"/>
</dbReference>
<reference evidence="2 3" key="1">
    <citation type="submission" date="2019-05" db="EMBL/GenBank/DDBJ databases">
        <title>Draft genome sequence of Actinomadura sp. 14C53.</title>
        <authorList>
            <person name="Saricaoglu S."/>
            <person name="Isik K."/>
        </authorList>
    </citation>
    <scope>NUCLEOTIDE SEQUENCE [LARGE SCALE GENOMIC DNA]</scope>
    <source>
        <strain evidence="2 3">14C53</strain>
    </source>
</reference>
<comment type="caution">
    <text evidence="2">The sequence shown here is derived from an EMBL/GenBank/DDBJ whole genome shotgun (WGS) entry which is preliminary data.</text>
</comment>
<keyword evidence="3" id="KW-1185">Reference proteome</keyword>
<gene>
    <name evidence="2" type="ORF">ETD83_41335</name>
</gene>
<feature type="region of interest" description="Disordered" evidence="1">
    <location>
        <begin position="70"/>
        <end position="103"/>
    </location>
</feature>
<dbReference type="EMBL" id="VCKW01000512">
    <property type="protein sequence ID" value="TMQ82259.1"/>
    <property type="molecule type" value="Genomic_DNA"/>
</dbReference>
<dbReference type="Proteomes" id="UP000309174">
    <property type="component" value="Unassembled WGS sequence"/>
</dbReference>
<name>A0A5C4IZB4_9ACTN</name>
<sequence>MSWAHWAALQLGLARCHRRTSDDTQAARNAGAAFTTAALAAESGDLDAAEAAVQIGAVLVEVFTDTGEVVTGGRTGHGLAGEEPMGATARAMEPWRPPWPSTS</sequence>
<evidence type="ECO:0000313" key="2">
    <source>
        <dbReference type="EMBL" id="TMQ82259.1"/>
    </source>
</evidence>
<organism evidence="2 3">
    <name type="scientific">Actinomadura soli</name>
    <dbReference type="NCBI Taxonomy" id="2508997"/>
    <lineage>
        <taxon>Bacteria</taxon>
        <taxon>Bacillati</taxon>
        <taxon>Actinomycetota</taxon>
        <taxon>Actinomycetes</taxon>
        <taxon>Streptosporangiales</taxon>
        <taxon>Thermomonosporaceae</taxon>
        <taxon>Actinomadura</taxon>
    </lineage>
</organism>
<protein>
    <submittedName>
        <fullName evidence="2">Uncharacterized protein</fullName>
    </submittedName>
</protein>
<dbReference type="AlphaFoldDB" id="A0A5C4IZB4"/>
<accession>A0A5C4IZB4</accession>
<proteinExistence type="predicted"/>
<evidence type="ECO:0000313" key="3">
    <source>
        <dbReference type="Proteomes" id="UP000309174"/>
    </source>
</evidence>
<evidence type="ECO:0000256" key="1">
    <source>
        <dbReference type="SAM" id="MobiDB-lite"/>
    </source>
</evidence>